<feature type="non-terminal residue" evidence="1">
    <location>
        <position position="1"/>
    </location>
</feature>
<reference evidence="1" key="1">
    <citation type="journal article" date="2014" name="Front. Microbiol.">
        <title>High frequency of phylogenetically diverse reductive dehalogenase-homologous genes in deep subseafloor sedimentary metagenomes.</title>
        <authorList>
            <person name="Kawai M."/>
            <person name="Futagami T."/>
            <person name="Toyoda A."/>
            <person name="Takaki Y."/>
            <person name="Nishi S."/>
            <person name="Hori S."/>
            <person name="Arai W."/>
            <person name="Tsubouchi T."/>
            <person name="Morono Y."/>
            <person name="Uchiyama I."/>
            <person name="Ito T."/>
            <person name="Fujiyama A."/>
            <person name="Inagaki F."/>
            <person name="Takami H."/>
        </authorList>
    </citation>
    <scope>NUCLEOTIDE SEQUENCE</scope>
    <source>
        <strain evidence="1">Expedition CK06-06</strain>
    </source>
</reference>
<proteinExistence type="predicted"/>
<dbReference type="EMBL" id="BARS01007011">
    <property type="protein sequence ID" value="GAF76977.1"/>
    <property type="molecule type" value="Genomic_DNA"/>
</dbReference>
<name>X0SM99_9ZZZZ</name>
<comment type="caution">
    <text evidence="1">The sequence shown here is derived from an EMBL/GenBank/DDBJ whole genome shotgun (WGS) entry which is preliminary data.</text>
</comment>
<accession>X0SM99</accession>
<protein>
    <submittedName>
        <fullName evidence="1">Uncharacterized protein</fullName>
    </submittedName>
</protein>
<organism evidence="1">
    <name type="scientific">marine sediment metagenome</name>
    <dbReference type="NCBI Taxonomy" id="412755"/>
    <lineage>
        <taxon>unclassified sequences</taxon>
        <taxon>metagenomes</taxon>
        <taxon>ecological metagenomes</taxon>
    </lineage>
</organism>
<sequence>IAAKRSHKDHVFFVLTSFGGIRVDADVSAVELGDGALEPSDFSVMRVSTGLVELTLNKEAIRGRGRGSRPLLVAMEATIDDTILTGLDIAGI</sequence>
<gene>
    <name evidence="1" type="ORF">S01H1_13578</name>
</gene>
<dbReference type="AlphaFoldDB" id="X0SM99"/>
<evidence type="ECO:0000313" key="1">
    <source>
        <dbReference type="EMBL" id="GAF76977.1"/>
    </source>
</evidence>